<evidence type="ECO:0000259" key="1">
    <source>
        <dbReference type="Pfam" id="PF01548"/>
    </source>
</evidence>
<dbReference type="PANTHER" id="PTHR33055">
    <property type="entry name" value="TRANSPOSASE FOR INSERTION SEQUENCE ELEMENT IS1111A"/>
    <property type="match status" value="1"/>
</dbReference>
<dbReference type="InterPro" id="IPR003346">
    <property type="entry name" value="Transposase_20"/>
</dbReference>
<dbReference type="GO" id="GO:0004803">
    <property type="term" value="F:transposase activity"/>
    <property type="evidence" value="ECO:0007669"/>
    <property type="project" value="InterPro"/>
</dbReference>
<dbReference type="OrthoDB" id="5289737at2"/>
<reference evidence="3" key="1">
    <citation type="submission" date="2016-07" db="EMBL/GenBank/DDBJ databases">
        <title>Microvirga ossetica sp. nov. a new species of rhizobia isolated from root nodules of the legume species Vicia alpestris Steven originated from North Ossetia region in the Caucasus.</title>
        <authorList>
            <person name="Safronova V.I."/>
            <person name="Kuznetsova I.G."/>
            <person name="Sazanova A.L."/>
            <person name="Belimov A."/>
            <person name="Andronov E."/>
            <person name="Osledkin Y.S."/>
            <person name="Onishchuk O.P."/>
            <person name="Kurchak O.N."/>
            <person name="Shaposhnikov A.I."/>
            <person name="Willems A."/>
            <person name="Tikhonovich I.A."/>
        </authorList>
    </citation>
    <scope>NUCLEOTIDE SEQUENCE [LARGE SCALE GENOMIC DNA]</scope>
    <source>
        <strain evidence="3">V5/3M</strain>
        <plasmid evidence="3">unnamed1</plasmid>
    </source>
</reference>
<sequence length="346" mass="37639">MKEASVGQVSTIGLDIAKHVFQAHGADASGHVVFRKKITRAKLIEFMASQPPCLVALEACGGAHYWAREITQLGHTVRLIPPAYVKPFVKRHKNDAANAEAICEAAQRPNMRYVAVKDEEQQARTVVFRARDLLVQQRTQLINALRGHLTEYGCIVPKGPAHVARLIAWIEDPASQLPESARAVFTVLIDSLKVVDTQIAGLDAEIARRSREDPIARRLMTIPGIGPITATAITALAPPPETFRKGRDFAAWLGLTPLQKSTGGKQRLGAISKMGERTLRRLLIIGSSSVVHQPCKRGAPAGSWLAQILARKPRMLVTVALANKIARVVWALLAKGEVYRAPVAAA</sequence>
<dbReference type="GO" id="GO:0006313">
    <property type="term" value="P:DNA transposition"/>
    <property type="evidence" value="ECO:0007669"/>
    <property type="project" value="InterPro"/>
</dbReference>
<feature type="domain" description="Transposase IS116/IS110/IS902 C-terminal" evidence="2">
    <location>
        <begin position="216"/>
        <end position="292"/>
    </location>
</feature>
<proteinExistence type="predicted"/>
<protein>
    <submittedName>
        <fullName evidence="3">Transposase</fullName>
    </submittedName>
</protein>
<feature type="domain" description="Transposase IS110-like N-terminal" evidence="1">
    <location>
        <begin position="12"/>
        <end position="152"/>
    </location>
</feature>
<dbReference type="EMBL" id="CP016617">
    <property type="protein sequence ID" value="ANY82199.1"/>
    <property type="molecule type" value="Genomic_DNA"/>
</dbReference>
<dbReference type="Pfam" id="PF02371">
    <property type="entry name" value="Transposase_20"/>
    <property type="match status" value="1"/>
</dbReference>
<dbReference type="Pfam" id="PF01548">
    <property type="entry name" value="DEDD_Tnp_IS110"/>
    <property type="match status" value="1"/>
</dbReference>
<dbReference type="KEGG" id="moc:BB934_28065"/>
<dbReference type="AlphaFoldDB" id="A0A1B2EQH0"/>
<evidence type="ECO:0000313" key="3">
    <source>
        <dbReference type="EMBL" id="ANY82199.1"/>
    </source>
</evidence>
<organism evidence="3">
    <name type="scientific">Microvirga ossetica</name>
    <dbReference type="NCBI Taxonomy" id="1882682"/>
    <lineage>
        <taxon>Bacteria</taxon>
        <taxon>Pseudomonadati</taxon>
        <taxon>Pseudomonadota</taxon>
        <taxon>Alphaproteobacteria</taxon>
        <taxon>Hyphomicrobiales</taxon>
        <taxon>Methylobacteriaceae</taxon>
        <taxon>Microvirga</taxon>
    </lineage>
</organism>
<dbReference type="PANTHER" id="PTHR33055:SF3">
    <property type="entry name" value="PUTATIVE TRANSPOSASE FOR IS117-RELATED"/>
    <property type="match status" value="1"/>
</dbReference>
<name>A0A1B2EQH0_9HYPH</name>
<keyword evidence="3" id="KW-0614">Plasmid</keyword>
<accession>A0A1B2EQH0</accession>
<dbReference type="RefSeq" id="WP_099513346.1">
    <property type="nucleotide sequence ID" value="NZ_CP016617.1"/>
</dbReference>
<dbReference type="GO" id="GO:0003677">
    <property type="term" value="F:DNA binding"/>
    <property type="evidence" value="ECO:0007669"/>
    <property type="project" value="InterPro"/>
</dbReference>
<dbReference type="NCBIfam" id="NF033542">
    <property type="entry name" value="transpos_IS110"/>
    <property type="match status" value="1"/>
</dbReference>
<geneLocation type="plasmid" evidence="3">
    <name>unnamed1</name>
</geneLocation>
<evidence type="ECO:0000259" key="2">
    <source>
        <dbReference type="Pfam" id="PF02371"/>
    </source>
</evidence>
<gene>
    <name evidence="3" type="ORF">BB934_28065</name>
</gene>
<dbReference type="InterPro" id="IPR047650">
    <property type="entry name" value="Transpos_IS110"/>
</dbReference>
<dbReference type="InterPro" id="IPR002525">
    <property type="entry name" value="Transp_IS110-like_N"/>
</dbReference>